<feature type="signal peptide" evidence="1">
    <location>
        <begin position="1"/>
        <end position="16"/>
    </location>
</feature>
<gene>
    <name evidence="2" type="primary">AVEN_75584_1</name>
    <name evidence="2" type="ORF">NPIL_679981</name>
</gene>
<organism evidence="2 3">
    <name type="scientific">Nephila pilipes</name>
    <name type="common">Giant wood spider</name>
    <name type="synonym">Nephila maculata</name>
    <dbReference type="NCBI Taxonomy" id="299642"/>
    <lineage>
        <taxon>Eukaryota</taxon>
        <taxon>Metazoa</taxon>
        <taxon>Ecdysozoa</taxon>
        <taxon>Arthropoda</taxon>
        <taxon>Chelicerata</taxon>
        <taxon>Arachnida</taxon>
        <taxon>Araneae</taxon>
        <taxon>Araneomorphae</taxon>
        <taxon>Entelegynae</taxon>
        <taxon>Araneoidea</taxon>
        <taxon>Nephilidae</taxon>
        <taxon>Nephila</taxon>
    </lineage>
</organism>
<dbReference type="EMBL" id="BMAW01061007">
    <property type="protein sequence ID" value="GFT29254.1"/>
    <property type="molecule type" value="Genomic_DNA"/>
</dbReference>
<evidence type="ECO:0000313" key="3">
    <source>
        <dbReference type="Proteomes" id="UP000887013"/>
    </source>
</evidence>
<dbReference type="AlphaFoldDB" id="A0A8X6NS72"/>
<comment type="caution">
    <text evidence="2">The sequence shown here is derived from an EMBL/GenBank/DDBJ whole genome shotgun (WGS) entry which is preliminary data.</text>
</comment>
<sequence length="244" mass="28029">MFVFLFVLLQGSLVLGILRDCDMRRCHAPDLKEDLEAIDFIPTTEEQLDTFCPPILESLRCVAEQIEDCTKMDIFELAASENKTVSAIGSLFLNLGKFVIDVCNKETDLHKNYIASISCFKDLVLQPEPTMKCHQEGNAVYALYANSLELLGEKETDEVQGSERWCMITAYTLACFSAELQDNCGDLARTTFVDILKRFQSLKWNECSDIDVVNLRTKFLDFLELEDERRSIYSEVFNSRRRRK</sequence>
<dbReference type="OrthoDB" id="6431619at2759"/>
<protein>
    <recommendedName>
        <fullName evidence="4">Secreted protein</fullName>
    </recommendedName>
</protein>
<dbReference type="Proteomes" id="UP000887013">
    <property type="component" value="Unassembled WGS sequence"/>
</dbReference>
<name>A0A8X6NS72_NEPPI</name>
<reference evidence="2" key="1">
    <citation type="submission" date="2020-08" db="EMBL/GenBank/DDBJ databases">
        <title>Multicomponent nature underlies the extraordinary mechanical properties of spider dragline silk.</title>
        <authorList>
            <person name="Kono N."/>
            <person name="Nakamura H."/>
            <person name="Mori M."/>
            <person name="Yoshida Y."/>
            <person name="Ohtoshi R."/>
            <person name="Malay A.D."/>
            <person name="Moran D.A.P."/>
            <person name="Tomita M."/>
            <person name="Numata K."/>
            <person name="Arakawa K."/>
        </authorList>
    </citation>
    <scope>NUCLEOTIDE SEQUENCE</scope>
</reference>
<feature type="chain" id="PRO_5036472331" description="Secreted protein" evidence="1">
    <location>
        <begin position="17"/>
        <end position="244"/>
    </location>
</feature>
<proteinExistence type="predicted"/>
<keyword evidence="3" id="KW-1185">Reference proteome</keyword>
<evidence type="ECO:0000313" key="2">
    <source>
        <dbReference type="EMBL" id="GFT29254.1"/>
    </source>
</evidence>
<accession>A0A8X6NS72</accession>
<keyword evidence="1" id="KW-0732">Signal</keyword>
<evidence type="ECO:0000256" key="1">
    <source>
        <dbReference type="SAM" id="SignalP"/>
    </source>
</evidence>
<evidence type="ECO:0008006" key="4">
    <source>
        <dbReference type="Google" id="ProtNLM"/>
    </source>
</evidence>